<dbReference type="GeneID" id="5659393"/>
<reference evidence="1 2" key="1">
    <citation type="journal article" date="2007" name="Virology">
        <title>Sequence and annotation of the 369-kb NY-2A and the 345-kb AR158 viruses that infect Chlorella NC64A.</title>
        <authorList>
            <person name="Fitzgerald L.A."/>
            <person name="Graves M.V."/>
            <person name="Li X."/>
            <person name="Feldblyum T."/>
            <person name="Nierman W.C."/>
            <person name="Van Etten J.L."/>
        </authorList>
    </citation>
    <scope>NUCLEOTIDE SEQUENCE [LARGE SCALE GENOMIC DNA]</scope>
    <source>
        <strain evidence="1 2">NY-2A</strain>
    </source>
</reference>
<accession>A7IWK5</accession>
<evidence type="ECO:0000313" key="2">
    <source>
        <dbReference type="Proteomes" id="UP000202419"/>
    </source>
</evidence>
<gene>
    <name evidence="1" type="primary">b330R</name>
    <name evidence="1" type="ORF">NY2A_b330R</name>
</gene>
<proteinExistence type="predicted"/>
<dbReference type="RefSeq" id="YP_001497526.1">
    <property type="nucleotide sequence ID" value="NC_009898.1"/>
</dbReference>
<keyword evidence="2" id="KW-1185">Reference proteome</keyword>
<name>A7IWK5_PBCVN</name>
<protein>
    <submittedName>
        <fullName evidence="1">Uncharacterized protein b330R</fullName>
    </submittedName>
</protein>
<organism evidence="1 2">
    <name type="scientific">Paramecium bursaria Chlorella virus NY2A</name>
    <name type="common">PBCV-NY2A</name>
    <dbReference type="NCBI Taxonomy" id="46021"/>
    <lineage>
        <taxon>Viruses</taxon>
        <taxon>Varidnaviria</taxon>
        <taxon>Bamfordvirae</taxon>
        <taxon>Nucleocytoviricota</taxon>
        <taxon>Megaviricetes</taxon>
        <taxon>Algavirales</taxon>
        <taxon>Phycodnaviridae</taxon>
        <taxon>Chlorovirus</taxon>
        <taxon>Chlorovirus americanus</taxon>
    </lineage>
</organism>
<evidence type="ECO:0000313" key="1">
    <source>
        <dbReference type="EMBL" id="ABT14729.1"/>
    </source>
</evidence>
<dbReference type="EMBL" id="DQ491002">
    <property type="protein sequence ID" value="ABT14729.1"/>
    <property type="molecule type" value="Genomic_DNA"/>
</dbReference>
<sequence>MSLVISCSYHRRSSSGHDFGLRPASSATLYININFPAIFTRPDLFGFNTRRVPVFVIDMTVQCSLDISYVNPDFDSLSEIGTNII</sequence>
<organismHost>
    <name type="scientific">Chlorella</name>
    <dbReference type="NCBI Taxonomy" id="3071"/>
</organismHost>
<dbReference type="KEGG" id="vg:5659393"/>
<dbReference type="Proteomes" id="UP000202419">
    <property type="component" value="Segment"/>
</dbReference>